<feature type="compositionally biased region" description="Polar residues" evidence="1">
    <location>
        <begin position="104"/>
        <end position="116"/>
    </location>
</feature>
<protein>
    <submittedName>
        <fullName evidence="2">Uncharacterized protein</fullName>
    </submittedName>
</protein>
<comment type="caution">
    <text evidence="2">The sequence shown here is derived from an EMBL/GenBank/DDBJ whole genome shotgun (WGS) entry which is preliminary data.</text>
</comment>
<reference evidence="2" key="1">
    <citation type="submission" date="2020-03" db="EMBL/GenBank/DDBJ databases">
        <title>A high-quality chromosome-level genome assembly of a woody plant with both climbing and erect habits, Rhamnella rubrinervis.</title>
        <authorList>
            <person name="Lu Z."/>
            <person name="Yang Y."/>
            <person name="Zhu X."/>
            <person name="Sun Y."/>
        </authorList>
    </citation>
    <scope>NUCLEOTIDE SEQUENCE</scope>
    <source>
        <strain evidence="2">BYM</strain>
        <tissue evidence="2">Leaf</tissue>
    </source>
</reference>
<dbReference type="EMBL" id="VOIH02000002">
    <property type="protein sequence ID" value="KAF3453948.1"/>
    <property type="molecule type" value="Genomic_DNA"/>
</dbReference>
<organism evidence="2 3">
    <name type="scientific">Rhamnella rubrinervis</name>
    <dbReference type="NCBI Taxonomy" id="2594499"/>
    <lineage>
        <taxon>Eukaryota</taxon>
        <taxon>Viridiplantae</taxon>
        <taxon>Streptophyta</taxon>
        <taxon>Embryophyta</taxon>
        <taxon>Tracheophyta</taxon>
        <taxon>Spermatophyta</taxon>
        <taxon>Magnoliopsida</taxon>
        <taxon>eudicotyledons</taxon>
        <taxon>Gunneridae</taxon>
        <taxon>Pentapetalae</taxon>
        <taxon>rosids</taxon>
        <taxon>fabids</taxon>
        <taxon>Rosales</taxon>
        <taxon>Rhamnaceae</taxon>
        <taxon>rhamnoid group</taxon>
        <taxon>Rhamneae</taxon>
        <taxon>Rhamnella</taxon>
    </lineage>
</organism>
<proteinExistence type="predicted"/>
<gene>
    <name evidence="2" type="ORF">FNV43_RR04389</name>
</gene>
<name>A0A8K0HKX9_9ROSA</name>
<evidence type="ECO:0000313" key="2">
    <source>
        <dbReference type="EMBL" id="KAF3453948.1"/>
    </source>
</evidence>
<feature type="compositionally biased region" description="Acidic residues" evidence="1">
    <location>
        <begin position="122"/>
        <end position="140"/>
    </location>
</feature>
<evidence type="ECO:0000313" key="3">
    <source>
        <dbReference type="Proteomes" id="UP000796880"/>
    </source>
</evidence>
<evidence type="ECO:0000256" key="1">
    <source>
        <dbReference type="SAM" id="MobiDB-lite"/>
    </source>
</evidence>
<dbReference type="Proteomes" id="UP000796880">
    <property type="component" value="Unassembled WGS sequence"/>
</dbReference>
<accession>A0A8K0HKX9</accession>
<dbReference type="AlphaFoldDB" id="A0A8K0HKX9"/>
<feature type="region of interest" description="Disordered" evidence="1">
    <location>
        <begin position="90"/>
        <end position="162"/>
    </location>
</feature>
<dbReference type="OrthoDB" id="1750606at2759"/>
<sequence length="237" mass="26037">MASFDSAWEMPRKGNFGILAFSPDLARGIGIPLKFDHSTIIGNYGHYARVLAQPIRSTTPFVPTTNALESIIHLDLDLLPPNRHQYEAGKSIQTTSEGDRTPSHHSTVPRQVTSWANAFGDSGDEPEDDDFVNDFGEDEWPPLQGEGSSKPSNELDDTPYTGRIKHYGHDAVKRKLDRQGNRRCDIGFVIDLIILVMPSRHGLSRTTNPLRLADSAGGLALGGDVLECLIDMLNMGT</sequence>
<keyword evidence="3" id="KW-1185">Reference proteome</keyword>